<keyword evidence="1" id="KW-0489">Methyltransferase</keyword>
<dbReference type="Gramene" id="mRNA:HanXRQr2_Chr07g0306751">
    <property type="protein sequence ID" value="mRNA:HanXRQr2_Chr07g0306751"/>
    <property type="gene ID" value="HanXRQr2_Chr07g0306751"/>
</dbReference>
<name>A0A9K3IMR6_HELAN</name>
<keyword evidence="1" id="KW-0808">Transferase</keyword>
<keyword evidence="2" id="KW-1185">Reference proteome</keyword>
<dbReference type="AlphaFoldDB" id="A0A9K3IMR6"/>
<evidence type="ECO:0000313" key="1">
    <source>
        <dbReference type="EMBL" id="KAF5799637.1"/>
    </source>
</evidence>
<reference evidence="1" key="1">
    <citation type="journal article" date="2017" name="Nature">
        <title>The sunflower genome provides insights into oil metabolism, flowering and Asterid evolution.</title>
        <authorList>
            <person name="Badouin H."/>
            <person name="Gouzy J."/>
            <person name="Grassa C.J."/>
            <person name="Murat F."/>
            <person name="Staton S.E."/>
            <person name="Cottret L."/>
            <person name="Lelandais-Briere C."/>
            <person name="Owens G.L."/>
            <person name="Carrere S."/>
            <person name="Mayjonade B."/>
            <person name="Legrand L."/>
            <person name="Gill N."/>
            <person name="Kane N.C."/>
            <person name="Bowers J.E."/>
            <person name="Hubner S."/>
            <person name="Bellec A."/>
            <person name="Berard A."/>
            <person name="Berges H."/>
            <person name="Blanchet N."/>
            <person name="Boniface M.C."/>
            <person name="Brunel D."/>
            <person name="Catrice O."/>
            <person name="Chaidir N."/>
            <person name="Claudel C."/>
            <person name="Donnadieu C."/>
            <person name="Faraut T."/>
            <person name="Fievet G."/>
            <person name="Helmstetter N."/>
            <person name="King M."/>
            <person name="Knapp S.J."/>
            <person name="Lai Z."/>
            <person name="Le Paslier M.C."/>
            <person name="Lippi Y."/>
            <person name="Lorenzon L."/>
            <person name="Mandel J.R."/>
            <person name="Marage G."/>
            <person name="Marchand G."/>
            <person name="Marquand E."/>
            <person name="Bret-Mestries E."/>
            <person name="Morien E."/>
            <person name="Nambeesan S."/>
            <person name="Nguyen T."/>
            <person name="Pegot-Espagnet P."/>
            <person name="Pouilly N."/>
            <person name="Raftis F."/>
            <person name="Sallet E."/>
            <person name="Schiex T."/>
            <person name="Thomas J."/>
            <person name="Vandecasteele C."/>
            <person name="Vares D."/>
            <person name="Vear F."/>
            <person name="Vautrin S."/>
            <person name="Crespi M."/>
            <person name="Mangin B."/>
            <person name="Burke J.M."/>
            <person name="Salse J."/>
            <person name="Munos S."/>
            <person name="Vincourt P."/>
            <person name="Rieseberg L.H."/>
            <person name="Langlade N.B."/>
        </authorList>
    </citation>
    <scope>NUCLEOTIDE SEQUENCE</scope>
    <source>
        <tissue evidence="1">Leaves</tissue>
    </source>
</reference>
<protein>
    <submittedName>
        <fullName evidence="1">Histone-lysine N-methyltransferase</fullName>
        <ecNumber evidence="1">2.1.1.354</ecNumber>
    </submittedName>
</protein>
<gene>
    <name evidence="1" type="ORF">HanXRQr2_Chr07g0306751</name>
</gene>
<proteinExistence type="predicted"/>
<sequence length="115" mass="12589">MCFITGRVQSLSSSPSVAQSELSSTPPCPTSVSDQLPISGVDVGHQFFSPCEMVTVGFHNHWLSGIDYIGASFQQLCMKILRIKVDDVLTKHIVKNGQGFTNYIYIDTGIVYSKS</sequence>
<dbReference type="InterPro" id="IPR015947">
    <property type="entry name" value="PUA-like_sf"/>
</dbReference>
<comment type="caution">
    <text evidence="1">The sequence shown here is derived from an EMBL/GenBank/DDBJ whole genome shotgun (WGS) entry which is preliminary data.</text>
</comment>
<organism evidence="1 2">
    <name type="scientific">Helianthus annuus</name>
    <name type="common">Common sunflower</name>
    <dbReference type="NCBI Taxonomy" id="4232"/>
    <lineage>
        <taxon>Eukaryota</taxon>
        <taxon>Viridiplantae</taxon>
        <taxon>Streptophyta</taxon>
        <taxon>Embryophyta</taxon>
        <taxon>Tracheophyta</taxon>
        <taxon>Spermatophyta</taxon>
        <taxon>Magnoliopsida</taxon>
        <taxon>eudicotyledons</taxon>
        <taxon>Gunneridae</taxon>
        <taxon>Pentapetalae</taxon>
        <taxon>asterids</taxon>
        <taxon>campanulids</taxon>
        <taxon>Asterales</taxon>
        <taxon>Asteraceae</taxon>
        <taxon>Asteroideae</taxon>
        <taxon>Heliantheae alliance</taxon>
        <taxon>Heliantheae</taxon>
        <taxon>Helianthus</taxon>
    </lineage>
</organism>
<dbReference type="Proteomes" id="UP000215914">
    <property type="component" value="Unassembled WGS sequence"/>
</dbReference>
<accession>A0A9K3IMR6</accession>
<dbReference type="GO" id="GO:0032259">
    <property type="term" value="P:methylation"/>
    <property type="evidence" value="ECO:0007669"/>
    <property type="project" value="UniProtKB-KW"/>
</dbReference>
<dbReference type="GO" id="GO:0140999">
    <property type="term" value="F:histone H3K4 trimethyltransferase activity"/>
    <property type="evidence" value="ECO:0007669"/>
    <property type="project" value="UniProtKB-EC"/>
</dbReference>
<dbReference type="EMBL" id="MNCJ02000322">
    <property type="protein sequence ID" value="KAF5799637.1"/>
    <property type="molecule type" value="Genomic_DNA"/>
</dbReference>
<evidence type="ECO:0000313" key="2">
    <source>
        <dbReference type="Proteomes" id="UP000215914"/>
    </source>
</evidence>
<reference evidence="1" key="2">
    <citation type="submission" date="2020-06" db="EMBL/GenBank/DDBJ databases">
        <title>Helianthus annuus Genome sequencing and assembly Release 2.</title>
        <authorList>
            <person name="Gouzy J."/>
            <person name="Langlade N."/>
            <person name="Munos S."/>
        </authorList>
    </citation>
    <scope>NUCLEOTIDE SEQUENCE</scope>
    <source>
        <tissue evidence="1">Leaves</tissue>
    </source>
</reference>
<dbReference type="SUPFAM" id="SSF88697">
    <property type="entry name" value="PUA domain-like"/>
    <property type="match status" value="1"/>
</dbReference>
<dbReference type="EC" id="2.1.1.354" evidence="1"/>